<accession>A0A3M7R3D0</accession>
<sequence>MAHIYIVINRSGVMQKHNSKSCEDYRNEEDLSMKMKMRKKDKPWHTKRHHTELHTVSTQENIKKKN</sequence>
<proteinExistence type="predicted"/>
<organism evidence="1 2">
    <name type="scientific">Brachionus plicatilis</name>
    <name type="common">Marine rotifer</name>
    <name type="synonym">Brachionus muelleri</name>
    <dbReference type="NCBI Taxonomy" id="10195"/>
    <lineage>
        <taxon>Eukaryota</taxon>
        <taxon>Metazoa</taxon>
        <taxon>Spiralia</taxon>
        <taxon>Gnathifera</taxon>
        <taxon>Rotifera</taxon>
        <taxon>Eurotatoria</taxon>
        <taxon>Monogononta</taxon>
        <taxon>Pseudotrocha</taxon>
        <taxon>Ploima</taxon>
        <taxon>Brachionidae</taxon>
        <taxon>Brachionus</taxon>
    </lineage>
</organism>
<keyword evidence="2" id="KW-1185">Reference proteome</keyword>
<reference evidence="1 2" key="1">
    <citation type="journal article" date="2018" name="Sci. Rep.">
        <title>Genomic signatures of local adaptation to the degree of environmental predictability in rotifers.</title>
        <authorList>
            <person name="Franch-Gras L."/>
            <person name="Hahn C."/>
            <person name="Garcia-Roger E.M."/>
            <person name="Carmona M.J."/>
            <person name="Serra M."/>
            <person name="Gomez A."/>
        </authorList>
    </citation>
    <scope>NUCLEOTIDE SEQUENCE [LARGE SCALE GENOMIC DNA]</scope>
    <source>
        <strain evidence="1">HYR1</strain>
    </source>
</reference>
<evidence type="ECO:0000313" key="1">
    <source>
        <dbReference type="EMBL" id="RNA18110.1"/>
    </source>
</evidence>
<dbReference type="EMBL" id="REGN01004305">
    <property type="protein sequence ID" value="RNA18110.1"/>
    <property type="molecule type" value="Genomic_DNA"/>
</dbReference>
<gene>
    <name evidence="1" type="ORF">BpHYR1_016186</name>
</gene>
<dbReference type="AlphaFoldDB" id="A0A3M7R3D0"/>
<evidence type="ECO:0000313" key="2">
    <source>
        <dbReference type="Proteomes" id="UP000276133"/>
    </source>
</evidence>
<comment type="caution">
    <text evidence="1">The sequence shown here is derived from an EMBL/GenBank/DDBJ whole genome shotgun (WGS) entry which is preliminary data.</text>
</comment>
<protein>
    <submittedName>
        <fullName evidence="1">Uncharacterized protein</fullName>
    </submittedName>
</protein>
<name>A0A3M7R3D0_BRAPC</name>
<dbReference type="Proteomes" id="UP000276133">
    <property type="component" value="Unassembled WGS sequence"/>
</dbReference>